<dbReference type="GO" id="GO:0009254">
    <property type="term" value="P:peptidoglycan turnover"/>
    <property type="evidence" value="ECO:0007669"/>
    <property type="project" value="TreeGrafter"/>
</dbReference>
<dbReference type="SUPFAM" id="SSF51445">
    <property type="entry name" value="(Trans)glycosidases"/>
    <property type="match status" value="1"/>
</dbReference>
<comment type="caution">
    <text evidence="8">The sequence shown here is derived from an EMBL/GenBank/DDBJ whole genome shotgun (WGS) entry which is preliminary data.</text>
</comment>
<evidence type="ECO:0000313" key="9">
    <source>
        <dbReference type="EMBL" id="TGM22464.1"/>
    </source>
</evidence>
<reference evidence="10" key="1">
    <citation type="submission" date="2018-05" db="EMBL/GenBank/DDBJ databases">
        <title>Leptospira yasudae sp. nov. and Leptospira stimsonii sp. nov., two pathogenic species of the genus Leptospira isolated from environmental sources.</title>
        <authorList>
            <person name="Casanovas-Massana A."/>
            <person name="Hamond C."/>
            <person name="Santos L.A."/>
            <person name="Hacker K.P."/>
            <person name="Balassiano I."/>
            <person name="Medeiros M.A."/>
            <person name="Reis M.G."/>
            <person name="Ko A.I."/>
            <person name="Wunder E.A."/>
        </authorList>
    </citation>
    <scope>NUCLEOTIDE SEQUENCE [LARGE SCALE GENOMIC DNA]</scope>
    <source>
        <strain evidence="10">AMB6-RJ</strain>
    </source>
</reference>
<keyword evidence="6" id="KW-0472">Membrane</keyword>
<dbReference type="PANTHER" id="PTHR30480">
    <property type="entry name" value="BETA-HEXOSAMINIDASE-RELATED"/>
    <property type="match status" value="1"/>
</dbReference>
<evidence type="ECO:0000313" key="8">
    <source>
        <dbReference type="EMBL" id="RHX84186.1"/>
    </source>
</evidence>
<evidence type="ECO:0000256" key="1">
    <source>
        <dbReference type="ARBA" id="ARBA00001231"/>
    </source>
</evidence>
<name>A0A4R9L8D0_9LEPT</name>
<sequence length="442" mass="50573">MLFILRITSFACFLLSIGFFAITFLIRDPLLLKVRSVSLWIVFSATFLFTLFFSSLVKKNRDRFVRILLFLSLLFVWTGAANSAYKELIFQTRKKAVLNSDPKLLKKFAEHILLGYRNDEELENYLKIPFAGFFLTSHNLSGMNVETLKGKIEKIQKVRKDFGFPIALISSDQEGGIVSRLSPPLKRPASLLELYKMFQIDSDSKTKMRRAIFEKAKDLRDVGINFNFSPVADLKEQNSNPLDFFSQIQTRAISNDPQVVSELVRMYCEVMIENRILPTLKHFPGIGTVTEDTHFFNGNVRRTTAELKNKDLVPFIDSMKEQKIIAVMLSHSFWKELDSQNPVSLSKAVITDFLRKEGSESAILITDDLNMFPIYYRSGGIVQASADSLKAGSDLLLISYDGEQVYEVLYELIRSRSDHSIDKNLEQSNLRLKALQRFFGSK</sequence>
<feature type="transmembrane region" description="Helical" evidence="6">
    <location>
        <begin position="38"/>
        <end position="57"/>
    </location>
</feature>
<reference evidence="9" key="2">
    <citation type="submission" date="2018-10" db="EMBL/GenBank/DDBJ databases">
        <authorList>
            <person name="Vincent A.T."/>
            <person name="Schiettekatte O."/>
            <person name="Bourhy P."/>
            <person name="Veyrier F.J."/>
            <person name="Picardeau M."/>
        </authorList>
    </citation>
    <scope>NUCLEOTIDE SEQUENCE</scope>
    <source>
        <strain evidence="9">201702407</strain>
    </source>
</reference>
<dbReference type="InterPro" id="IPR036962">
    <property type="entry name" value="Glyco_hydro_3_N_sf"/>
</dbReference>
<feature type="transmembrane region" description="Helical" evidence="6">
    <location>
        <begin position="64"/>
        <end position="85"/>
    </location>
</feature>
<keyword evidence="4 8" id="KW-0378">Hydrolase</keyword>
<dbReference type="EMBL" id="RQGT01000005">
    <property type="protein sequence ID" value="TGM22464.1"/>
    <property type="molecule type" value="Genomic_DNA"/>
</dbReference>
<dbReference type="Proteomes" id="UP000297422">
    <property type="component" value="Unassembled WGS sequence"/>
</dbReference>
<dbReference type="InterPro" id="IPR001764">
    <property type="entry name" value="Glyco_hydro_3_N"/>
</dbReference>
<dbReference type="Pfam" id="PF00933">
    <property type="entry name" value="Glyco_hydro_3"/>
    <property type="match status" value="1"/>
</dbReference>
<evidence type="ECO:0000313" key="10">
    <source>
        <dbReference type="Proteomes" id="UP000266669"/>
    </source>
</evidence>
<proteinExistence type="inferred from homology"/>
<evidence type="ECO:0000256" key="6">
    <source>
        <dbReference type="SAM" id="Phobius"/>
    </source>
</evidence>
<keyword evidence="6" id="KW-0812">Transmembrane</keyword>
<protein>
    <recommendedName>
        <fullName evidence="3">beta-N-acetylhexosaminidase</fullName>
        <ecNumber evidence="3">3.2.1.52</ecNumber>
    </recommendedName>
</protein>
<dbReference type="GO" id="GO:0004563">
    <property type="term" value="F:beta-N-acetylhexosaminidase activity"/>
    <property type="evidence" value="ECO:0007669"/>
    <property type="project" value="UniProtKB-EC"/>
</dbReference>
<accession>A0A4R9L8D0</accession>
<dbReference type="InterPro" id="IPR017853">
    <property type="entry name" value="GH"/>
</dbReference>
<reference evidence="8" key="4">
    <citation type="journal article" date="2020" name="Int. J. Syst. Evol. Microbiol.">
        <title>Leptospira yasudae sp. nov. and Leptospira stimsonii sp. nov., two new species of the pathogenic group isolated from environmental sources.</title>
        <authorList>
            <person name="Casanovas-Massana A."/>
            <person name="Hamond C."/>
            <person name="Santos L.A."/>
            <person name="de Oliveira D."/>
            <person name="Hacker K.P."/>
            <person name="Balassiano I."/>
            <person name="Costa F."/>
            <person name="Medeiros M.A."/>
            <person name="Reis M.G."/>
            <person name="Ko A.I."/>
            <person name="Wunder E.A."/>
        </authorList>
    </citation>
    <scope>NUCLEOTIDE SEQUENCE</scope>
    <source>
        <strain evidence="8">AMB6-RJ</strain>
    </source>
</reference>
<organism evidence="8 10">
    <name type="scientific">Leptospira stimsonii</name>
    <dbReference type="NCBI Taxonomy" id="2202203"/>
    <lineage>
        <taxon>Bacteria</taxon>
        <taxon>Pseudomonadati</taxon>
        <taxon>Spirochaetota</taxon>
        <taxon>Spirochaetia</taxon>
        <taxon>Leptospirales</taxon>
        <taxon>Leptospiraceae</taxon>
        <taxon>Leptospira</taxon>
    </lineage>
</organism>
<comment type="similarity">
    <text evidence="2">Belongs to the glycosyl hydrolase 3 family.</text>
</comment>
<dbReference type="EC" id="3.2.1.52" evidence="3"/>
<keyword evidence="6" id="KW-1133">Transmembrane helix</keyword>
<dbReference type="Proteomes" id="UP000266669">
    <property type="component" value="Unassembled WGS sequence"/>
</dbReference>
<dbReference type="Gene3D" id="3.20.20.300">
    <property type="entry name" value="Glycoside hydrolase, family 3, N-terminal domain"/>
    <property type="match status" value="1"/>
</dbReference>
<dbReference type="AlphaFoldDB" id="A0A4R9L8D0"/>
<evidence type="ECO:0000259" key="7">
    <source>
        <dbReference type="Pfam" id="PF00933"/>
    </source>
</evidence>
<evidence type="ECO:0000256" key="2">
    <source>
        <dbReference type="ARBA" id="ARBA00005336"/>
    </source>
</evidence>
<keyword evidence="5" id="KW-0326">Glycosidase</keyword>
<gene>
    <name evidence="8" type="ORF">DLM78_19115</name>
    <name evidence="9" type="ORF">EHQ90_00725</name>
</gene>
<keyword evidence="11" id="KW-1185">Reference proteome</keyword>
<evidence type="ECO:0000256" key="3">
    <source>
        <dbReference type="ARBA" id="ARBA00012663"/>
    </source>
</evidence>
<comment type="catalytic activity">
    <reaction evidence="1">
        <text>Hydrolysis of terminal non-reducing N-acetyl-D-hexosamine residues in N-acetyl-beta-D-hexosaminides.</text>
        <dbReference type="EC" id="3.2.1.52"/>
    </reaction>
</comment>
<dbReference type="InterPro" id="IPR050226">
    <property type="entry name" value="NagZ_Beta-hexosaminidase"/>
</dbReference>
<reference evidence="9" key="3">
    <citation type="journal article" date="2019" name="PLoS Negl. Trop. Dis.">
        <title>Revisiting the worldwide diversity of Leptospira species in the environment.</title>
        <authorList>
            <person name="Vincent A.T."/>
            <person name="Schiettekatte O."/>
            <person name="Bourhy P."/>
            <person name="Veyrier F.J."/>
            <person name="Picardeau M."/>
        </authorList>
    </citation>
    <scope>NUCLEOTIDE SEQUENCE</scope>
    <source>
        <strain evidence="9">201702407</strain>
    </source>
</reference>
<evidence type="ECO:0000256" key="5">
    <source>
        <dbReference type="ARBA" id="ARBA00023295"/>
    </source>
</evidence>
<dbReference type="PANTHER" id="PTHR30480:SF13">
    <property type="entry name" value="BETA-HEXOSAMINIDASE"/>
    <property type="match status" value="1"/>
</dbReference>
<feature type="transmembrane region" description="Helical" evidence="6">
    <location>
        <begin position="7"/>
        <end position="26"/>
    </location>
</feature>
<evidence type="ECO:0000313" key="11">
    <source>
        <dbReference type="Proteomes" id="UP000297422"/>
    </source>
</evidence>
<dbReference type="GO" id="GO:0005975">
    <property type="term" value="P:carbohydrate metabolic process"/>
    <property type="evidence" value="ECO:0007669"/>
    <property type="project" value="InterPro"/>
</dbReference>
<feature type="domain" description="Glycoside hydrolase family 3 N-terminal" evidence="7">
    <location>
        <begin position="120"/>
        <end position="417"/>
    </location>
</feature>
<dbReference type="EMBL" id="QHCS01000006">
    <property type="protein sequence ID" value="RHX84186.1"/>
    <property type="molecule type" value="Genomic_DNA"/>
</dbReference>
<evidence type="ECO:0000256" key="4">
    <source>
        <dbReference type="ARBA" id="ARBA00022801"/>
    </source>
</evidence>